<accession>A0A1M6MTX2</accession>
<keyword evidence="3" id="KW-1185">Reference proteome</keyword>
<reference evidence="3" key="1">
    <citation type="submission" date="2016-11" db="EMBL/GenBank/DDBJ databases">
        <authorList>
            <person name="Varghese N."/>
            <person name="Submissions S."/>
        </authorList>
    </citation>
    <scope>NUCLEOTIDE SEQUENCE [LARGE SCALE GENOMIC DNA]</scope>
    <source>
        <strain evidence="3">DSM 26349</strain>
    </source>
</reference>
<gene>
    <name evidence="2" type="ORF">SAMN04487908_12926</name>
</gene>
<dbReference type="RefSeq" id="WP_092842578.1">
    <property type="nucleotide sequence ID" value="NZ_FNNS01000027.1"/>
</dbReference>
<sequence>MLQKKILQYSLYCTLLFVISFAVHSFILGTFDVQHPFTLWKIYLFQSIATLVICTTFEVIYQTIPSLKDQLGFFYLAAMFAKIALFSLFFSDILFSSLVLSKTDSVSLLIPVFLFLFLEVMIIVKILNRNN</sequence>
<name>A0A1M6MTX2_9FLAO</name>
<dbReference type="Proteomes" id="UP000184172">
    <property type="component" value="Unassembled WGS sequence"/>
</dbReference>
<keyword evidence="1" id="KW-0472">Membrane</keyword>
<dbReference type="STRING" id="797419.SAMN05216556_12719"/>
<keyword evidence="1" id="KW-1133">Transmembrane helix</keyword>
<feature type="transmembrane region" description="Helical" evidence="1">
    <location>
        <begin position="73"/>
        <end position="100"/>
    </location>
</feature>
<evidence type="ECO:0000313" key="3">
    <source>
        <dbReference type="Proteomes" id="UP000184172"/>
    </source>
</evidence>
<feature type="transmembrane region" description="Helical" evidence="1">
    <location>
        <begin position="43"/>
        <end position="61"/>
    </location>
</feature>
<feature type="transmembrane region" description="Helical" evidence="1">
    <location>
        <begin position="106"/>
        <end position="127"/>
    </location>
</feature>
<proteinExistence type="predicted"/>
<organism evidence="2 3">
    <name type="scientific">Aequorivita viscosa</name>
    <dbReference type="NCBI Taxonomy" id="797419"/>
    <lineage>
        <taxon>Bacteria</taxon>
        <taxon>Pseudomonadati</taxon>
        <taxon>Bacteroidota</taxon>
        <taxon>Flavobacteriia</taxon>
        <taxon>Flavobacteriales</taxon>
        <taxon>Flavobacteriaceae</taxon>
        <taxon>Aequorivita</taxon>
    </lineage>
</organism>
<feature type="transmembrane region" description="Helical" evidence="1">
    <location>
        <begin position="12"/>
        <end position="31"/>
    </location>
</feature>
<dbReference type="Pfam" id="PF19665">
    <property type="entry name" value="DUF6168"/>
    <property type="match status" value="1"/>
</dbReference>
<protein>
    <submittedName>
        <fullName evidence="2">Uncharacterized protein</fullName>
    </submittedName>
</protein>
<evidence type="ECO:0000313" key="2">
    <source>
        <dbReference type="EMBL" id="SHJ86907.1"/>
    </source>
</evidence>
<dbReference type="InterPro" id="IPR046166">
    <property type="entry name" value="DUF6168"/>
</dbReference>
<dbReference type="AlphaFoldDB" id="A0A1M6MTX2"/>
<dbReference type="EMBL" id="FQYV01000029">
    <property type="protein sequence ID" value="SHJ86907.1"/>
    <property type="molecule type" value="Genomic_DNA"/>
</dbReference>
<evidence type="ECO:0000256" key="1">
    <source>
        <dbReference type="SAM" id="Phobius"/>
    </source>
</evidence>
<keyword evidence="1" id="KW-0812">Transmembrane</keyword>